<dbReference type="InterPro" id="IPR004147">
    <property type="entry name" value="ABC1_dom"/>
</dbReference>
<organism evidence="4 5">
    <name type="scientific">Triparma columacea</name>
    <dbReference type="NCBI Taxonomy" id="722753"/>
    <lineage>
        <taxon>Eukaryota</taxon>
        <taxon>Sar</taxon>
        <taxon>Stramenopiles</taxon>
        <taxon>Ochrophyta</taxon>
        <taxon>Bolidophyceae</taxon>
        <taxon>Parmales</taxon>
        <taxon>Triparmaceae</taxon>
        <taxon>Triparma</taxon>
    </lineage>
</organism>
<dbReference type="PANTHER" id="PTHR10566:SF128">
    <property type="entry name" value="UBIB DOMAIN CONTAINING KINASE"/>
    <property type="match status" value="1"/>
</dbReference>
<keyword evidence="2" id="KW-0732">Signal</keyword>
<gene>
    <name evidence="4" type="ORF">TrCOL_g13652</name>
</gene>
<comment type="similarity">
    <text evidence="1">Belongs to the protein kinase superfamily. ADCK protein kinase family.</text>
</comment>
<dbReference type="PROSITE" id="PS50011">
    <property type="entry name" value="PROTEIN_KINASE_DOM"/>
    <property type="match status" value="1"/>
</dbReference>
<dbReference type="GO" id="GO:0005524">
    <property type="term" value="F:ATP binding"/>
    <property type="evidence" value="ECO:0007669"/>
    <property type="project" value="InterPro"/>
</dbReference>
<dbReference type="PANTHER" id="PTHR10566">
    <property type="entry name" value="CHAPERONE-ACTIVITY OF BC1 COMPLEX CABC1 -RELATED"/>
    <property type="match status" value="1"/>
</dbReference>
<evidence type="ECO:0000313" key="4">
    <source>
        <dbReference type="EMBL" id="GMI29216.1"/>
    </source>
</evidence>
<dbReference type="EMBL" id="BRYA01000678">
    <property type="protein sequence ID" value="GMI29216.1"/>
    <property type="molecule type" value="Genomic_DNA"/>
</dbReference>
<sequence>MELWFYATLVLCTLLTADTLLTTTPQRTSRPSIQPPQVHLPRSLTFRADFISATLHSRLDRKRGCFNTVLRSTVERPGADELTGLDSERLGRARRLLSDFNEEFTPPPQFLLASNPNDAQTELERVDVEENFVYDGVDIAGATARREVVSTRWDNGVKVATPVLVYSPDLSSNRYLTKPVKWLRRNAEIALPLAKWFSGVVLDVVSGKVEERQQSRANELLKAINSLGPAIIKGGQALASRPDLLPKVYLDELQKLQDDVPRFADDVAFDIVYNELGVRFDELFELIGDGPVAAASIGQVYKAKLKATGDVVAIKIQRPNCEETIALDLYILRWWSGIANVITQGILKRDINVISIIDDFGELIYREIDYVAEAANAQRFNEIYASLIDTIMVPKVISALTTSKVLVMEWVDGARLTDSSALQSNNLDTDDLIDSLVQCSVRQILDNGFFHADPHAGNLLAVTDDAGTRLCYLDFGMMGYANEEQRKGFLLAVVHMVNRDWNALVLLFQQLGFIPEGEDLTVIEAALERALPDVLNADVSELNFKNVINKLGDVFYTFPFSLPPFYISIIRCLGVLEGLAIQVDPKFRIISDAYPYIASRLLTDPQPDMQEALKRLALTKEGELRWDRLEGLLQEAQGSSGYDVIVALESLSEYLLSDEADSLAMGLADRIVELVDRLGVESVEYFINIFKAFTMNDERSLVLALRALQAQLIAAAGMAVAEDVGGGSNTTVSDLLPEAPETLQRFGRILTLLAGGIDTTEASVQIYVSKYLPFARKLVQKEKFRKLSSIVIGNLSERFLSRGIRTVFGVDRSKEGDIK</sequence>
<evidence type="ECO:0000256" key="1">
    <source>
        <dbReference type="ARBA" id="ARBA00009670"/>
    </source>
</evidence>
<feature type="domain" description="Protein kinase" evidence="3">
    <location>
        <begin position="286"/>
        <end position="687"/>
    </location>
</feature>
<dbReference type="Proteomes" id="UP001165065">
    <property type="component" value="Unassembled WGS sequence"/>
</dbReference>
<dbReference type="CDD" id="cd05121">
    <property type="entry name" value="ABC1_ADCK3-like"/>
    <property type="match status" value="1"/>
</dbReference>
<dbReference type="AlphaFoldDB" id="A0A9W7L4J9"/>
<dbReference type="OrthoDB" id="427480at2759"/>
<dbReference type="InterPro" id="IPR050154">
    <property type="entry name" value="UbiB_kinase"/>
</dbReference>
<dbReference type="InterPro" id="IPR000719">
    <property type="entry name" value="Prot_kinase_dom"/>
</dbReference>
<dbReference type="Pfam" id="PF03109">
    <property type="entry name" value="ABC1"/>
    <property type="match status" value="1"/>
</dbReference>
<protein>
    <recommendedName>
        <fullName evidence="3">Protein kinase domain-containing protein</fullName>
    </recommendedName>
</protein>
<name>A0A9W7L4J9_9STRA</name>
<evidence type="ECO:0000259" key="3">
    <source>
        <dbReference type="PROSITE" id="PS50011"/>
    </source>
</evidence>
<reference evidence="5" key="1">
    <citation type="journal article" date="2023" name="Commun. Biol.">
        <title>Genome analysis of Parmales, the sister group of diatoms, reveals the evolutionary specialization of diatoms from phago-mixotrophs to photoautotrophs.</title>
        <authorList>
            <person name="Ban H."/>
            <person name="Sato S."/>
            <person name="Yoshikawa S."/>
            <person name="Yamada K."/>
            <person name="Nakamura Y."/>
            <person name="Ichinomiya M."/>
            <person name="Sato N."/>
            <person name="Blanc-Mathieu R."/>
            <person name="Endo H."/>
            <person name="Kuwata A."/>
            <person name="Ogata H."/>
        </authorList>
    </citation>
    <scope>NUCLEOTIDE SEQUENCE [LARGE SCALE GENOMIC DNA]</scope>
</reference>
<dbReference type="GO" id="GO:0004672">
    <property type="term" value="F:protein kinase activity"/>
    <property type="evidence" value="ECO:0007669"/>
    <property type="project" value="InterPro"/>
</dbReference>
<keyword evidence="5" id="KW-1185">Reference proteome</keyword>
<proteinExistence type="inferred from homology"/>
<feature type="signal peptide" evidence="2">
    <location>
        <begin position="1"/>
        <end position="17"/>
    </location>
</feature>
<dbReference type="SUPFAM" id="SSF56112">
    <property type="entry name" value="Protein kinase-like (PK-like)"/>
    <property type="match status" value="1"/>
</dbReference>
<dbReference type="InterPro" id="IPR011009">
    <property type="entry name" value="Kinase-like_dom_sf"/>
</dbReference>
<evidence type="ECO:0000313" key="5">
    <source>
        <dbReference type="Proteomes" id="UP001165065"/>
    </source>
</evidence>
<feature type="chain" id="PRO_5040760288" description="Protein kinase domain-containing protein" evidence="2">
    <location>
        <begin position="18"/>
        <end position="819"/>
    </location>
</feature>
<accession>A0A9W7L4J9</accession>
<evidence type="ECO:0000256" key="2">
    <source>
        <dbReference type="SAM" id="SignalP"/>
    </source>
</evidence>
<comment type="caution">
    <text evidence="4">The sequence shown here is derived from an EMBL/GenBank/DDBJ whole genome shotgun (WGS) entry which is preliminary data.</text>
</comment>